<evidence type="ECO:0000256" key="7">
    <source>
        <dbReference type="ARBA" id="ARBA00022827"/>
    </source>
</evidence>
<dbReference type="Pfam" id="PF00258">
    <property type="entry name" value="Flavodoxin_1"/>
    <property type="match status" value="1"/>
</dbReference>
<dbReference type="Pfam" id="PF00175">
    <property type="entry name" value="NAD_binding_1"/>
    <property type="match status" value="1"/>
</dbReference>
<keyword evidence="9" id="KW-0560">Oxidoreductase</keyword>
<dbReference type="Proteomes" id="UP001209878">
    <property type="component" value="Unassembled WGS sequence"/>
</dbReference>
<dbReference type="Gene3D" id="3.40.50.360">
    <property type="match status" value="1"/>
</dbReference>
<evidence type="ECO:0000256" key="1">
    <source>
        <dbReference type="ARBA" id="ARBA00001917"/>
    </source>
</evidence>
<dbReference type="InterPro" id="IPR001094">
    <property type="entry name" value="Flavdoxin-like"/>
</dbReference>
<evidence type="ECO:0000256" key="2">
    <source>
        <dbReference type="ARBA" id="ARBA00001974"/>
    </source>
</evidence>
<proteinExistence type="predicted"/>
<evidence type="ECO:0000256" key="12">
    <source>
        <dbReference type="ARBA" id="ARBA00040659"/>
    </source>
</evidence>
<dbReference type="InterPro" id="IPR029039">
    <property type="entry name" value="Flavoprotein-like_sf"/>
</dbReference>
<evidence type="ECO:0000256" key="11">
    <source>
        <dbReference type="ARBA" id="ARBA00039088"/>
    </source>
</evidence>
<evidence type="ECO:0000256" key="13">
    <source>
        <dbReference type="SAM" id="Phobius"/>
    </source>
</evidence>
<keyword evidence="13" id="KW-0812">Transmembrane</keyword>
<dbReference type="FunFam" id="3.40.50.80:FF:000001">
    <property type="entry name" value="NADPH--cytochrome P450 reductase 1"/>
    <property type="match status" value="1"/>
</dbReference>
<keyword evidence="7" id="KW-0274">FAD</keyword>
<keyword evidence="5" id="KW-0288">FMN</keyword>
<dbReference type="PANTHER" id="PTHR19384">
    <property type="entry name" value="NITRIC OXIDE SYNTHASE-RELATED"/>
    <property type="match status" value="1"/>
</dbReference>
<dbReference type="GO" id="GO:0010181">
    <property type="term" value="F:FMN binding"/>
    <property type="evidence" value="ECO:0007669"/>
    <property type="project" value="InterPro"/>
</dbReference>
<evidence type="ECO:0000256" key="6">
    <source>
        <dbReference type="ARBA" id="ARBA00022691"/>
    </source>
</evidence>
<dbReference type="InterPro" id="IPR023173">
    <property type="entry name" value="NADPH_Cyt_P450_Rdtase_alpha"/>
</dbReference>
<dbReference type="Gene3D" id="3.40.50.80">
    <property type="entry name" value="Nucleotide-binding domain of ferredoxin-NADP reductase (FNR) module"/>
    <property type="match status" value="1"/>
</dbReference>
<dbReference type="InterPro" id="IPR001433">
    <property type="entry name" value="OxRdtase_FAD/NAD-bd"/>
</dbReference>
<dbReference type="GO" id="GO:0050667">
    <property type="term" value="P:homocysteine metabolic process"/>
    <property type="evidence" value="ECO:0007669"/>
    <property type="project" value="TreeGrafter"/>
</dbReference>
<reference evidence="16" key="1">
    <citation type="journal article" date="2023" name="Mol. Biol. Evol.">
        <title>Third-Generation Sequencing Reveals the Adaptive Role of the Epigenome in Three Deep-Sea Polychaetes.</title>
        <authorList>
            <person name="Perez M."/>
            <person name="Aroh O."/>
            <person name="Sun Y."/>
            <person name="Lan Y."/>
            <person name="Juniper S.K."/>
            <person name="Young C.R."/>
            <person name="Angers B."/>
            <person name="Qian P.Y."/>
        </authorList>
    </citation>
    <scope>NUCLEOTIDE SEQUENCE</scope>
    <source>
        <strain evidence="16">R07B-5</strain>
    </source>
</reference>
<keyword evidence="4" id="KW-0285">Flavoprotein</keyword>
<dbReference type="InterPro" id="IPR008254">
    <property type="entry name" value="Flavodoxin/NO_synth"/>
</dbReference>
<evidence type="ECO:0000259" key="14">
    <source>
        <dbReference type="PROSITE" id="PS50902"/>
    </source>
</evidence>
<evidence type="ECO:0000313" key="16">
    <source>
        <dbReference type="EMBL" id="KAK2190621.1"/>
    </source>
</evidence>
<dbReference type="PRINTS" id="PR00369">
    <property type="entry name" value="FLAVODOXIN"/>
</dbReference>
<feature type="transmembrane region" description="Helical" evidence="13">
    <location>
        <begin position="767"/>
        <end position="790"/>
    </location>
</feature>
<dbReference type="CDD" id="cd06203">
    <property type="entry name" value="methionine_synthase_red"/>
    <property type="match status" value="1"/>
</dbReference>
<dbReference type="SUPFAM" id="SSF52343">
    <property type="entry name" value="Ferredoxin reductase-like, C-terminal NADP-linked domain"/>
    <property type="match status" value="1"/>
</dbReference>
<evidence type="ECO:0000259" key="15">
    <source>
        <dbReference type="PROSITE" id="PS51384"/>
    </source>
</evidence>
<dbReference type="InterPro" id="IPR001709">
    <property type="entry name" value="Flavoprot_Pyr_Nucl_cyt_Rdtase"/>
</dbReference>
<feature type="domain" description="FAD-binding FR-type" evidence="15">
    <location>
        <begin position="326"/>
        <end position="589"/>
    </location>
</feature>
<evidence type="ECO:0000256" key="3">
    <source>
        <dbReference type="ARBA" id="ARBA00022605"/>
    </source>
</evidence>
<feature type="domain" description="Flavodoxin-like" evidence="14">
    <location>
        <begin position="8"/>
        <end position="151"/>
    </location>
</feature>
<dbReference type="InterPro" id="IPR039261">
    <property type="entry name" value="FNR_nucleotide-bd"/>
</dbReference>
<comment type="cofactor">
    <cofactor evidence="1">
        <name>FMN</name>
        <dbReference type="ChEBI" id="CHEBI:58210"/>
    </cofactor>
</comment>
<comment type="cofactor">
    <cofactor evidence="2">
        <name>FAD</name>
        <dbReference type="ChEBI" id="CHEBI:57692"/>
    </cofactor>
</comment>
<keyword evidence="13" id="KW-1133">Transmembrane helix</keyword>
<evidence type="ECO:0000256" key="4">
    <source>
        <dbReference type="ARBA" id="ARBA00022630"/>
    </source>
</evidence>
<keyword evidence="10" id="KW-0486">Methionine biosynthesis</keyword>
<dbReference type="InterPro" id="IPR017938">
    <property type="entry name" value="Riboflavin_synthase-like_b-brl"/>
</dbReference>
<dbReference type="FunFam" id="3.40.50.360:FF:000059">
    <property type="entry name" value="5-methyltetrahydrofolate-homocysteine methyltransferase reductase"/>
    <property type="match status" value="1"/>
</dbReference>
<accession>A0AAD9P9C6</accession>
<keyword evidence="13" id="KW-0472">Membrane</keyword>
<dbReference type="InterPro" id="IPR017927">
    <property type="entry name" value="FAD-bd_FR_type"/>
</dbReference>
<comment type="caution">
    <text evidence="16">The sequence shown here is derived from an EMBL/GenBank/DDBJ whole genome shotgun (WGS) entry which is preliminary data.</text>
</comment>
<sequence length="795" mass="87965">MSSDKSRFLLLYGSQTGQAQGIAEEIADRATEQGLMAELRCLGLTEKRFYLERETCAVIIVSTTGDGEPPDTVLKFMRRIRKKTLPSNYMEHLNFTLLGLGDSNYTNFCKCGKTLDARLRQLGATHFYPAGWADDATGLEIIADPWINGLWDALRRQLNLPPGGTSIENDLGNTDKTNINSDVEKIAMNNRNSSKTDATNTQCGLEVHVENKEDAHVEKSNRNTENMSRTWEADIMSDSHISNKCVGDMAQDAIGDMKKDANSIRKIGNNALTGSLVQSLPPLSESDLSLPMCPTRYLSITYHEDESLDVDSLPPQNGCQFPSARADVSMATIVSASRMTRQDAVKTTLKVELDISACDWTYEPGDSVGILCHNSAEEVDKLLDRLDVSAELANKVCSFSVLCDTKKRNPTFPNFLDPRSTLRHALTTCCEIRTVPKKGFLRTLVEFCDDPAQKRRLQELCCKQGAGDYTKYIREPALCLQDVLAAFPSCSPPIEIVFEHLPRLQARAYSAASSPLATPGRFTFVFNIVDLPQCSGRIEPRHGVCTGWLDKLTRSLQAVTPDLCTEMSQLNLGESIQIGIYPRTNLHFHAPADLAVPLIMIGPGTGVAPFIGFLMHRQKLISSDTKVGETWLFFGCRHADRDFLYRTELEELQSNGVLSKLVVSFSRDGATEQGKPRYVQDNLACHGAEVATLLCQGGATVFVCGDAKHMAKDVNDAIVSVIQKHRGNTYSTHLLASVTKYPMSIVKRGQSSHSARSKSLTYGCRCFFYICLWFCTLFPDMLSCTFLRIIGLCKG</sequence>
<dbReference type="EC" id="1.16.1.8" evidence="11"/>
<dbReference type="GO" id="GO:0005829">
    <property type="term" value="C:cytosol"/>
    <property type="evidence" value="ECO:0007669"/>
    <property type="project" value="TreeGrafter"/>
</dbReference>
<dbReference type="GO" id="GO:0009086">
    <property type="term" value="P:methionine biosynthetic process"/>
    <property type="evidence" value="ECO:0007669"/>
    <property type="project" value="UniProtKB-KW"/>
</dbReference>
<gene>
    <name evidence="16" type="ORF">NP493_74g05040</name>
</gene>
<dbReference type="FunFam" id="1.20.990.10:FF:000007">
    <property type="entry name" value="Methionine synthase reductase"/>
    <property type="match status" value="1"/>
</dbReference>
<dbReference type="Pfam" id="PF00667">
    <property type="entry name" value="FAD_binding_1"/>
    <property type="match status" value="1"/>
</dbReference>
<name>A0AAD9P9C6_RIDPI</name>
<dbReference type="PANTHER" id="PTHR19384:SF84">
    <property type="entry name" value="METHIONINE SYNTHASE REDUCTASE"/>
    <property type="match status" value="1"/>
</dbReference>
<keyword evidence="17" id="KW-1185">Reference proteome</keyword>
<keyword evidence="3" id="KW-0028">Amino-acid biosynthesis</keyword>
<keyword evidence="8" id="KW-0521">NADP</keyword>
<dbReference type="SUPFAM" id="SSF52218">
    <property type="entry name" value="Flavoproteins"/>
    <property type="match status" value="1"/>
</dbReference>
<dbReference type="Gene3D" id="2.40.30.10">
    <property type="entry name" value="Translation factors"/>
    <property type="match status" value="1"/>
</dbReference>
<organism evidence="16 17">
    <name type="scientific">Ridgeia piscesae</name>
    <name type="common">Tubeworm</name>
    <dbReference type="NCBI Taxonomy" id="27915"/>
    <lineage>
        <taxon>Eukaryota</taxon>
        <taxon>Metazoa</taxon>
        <taxon>Spiralia</taxon>
        <taxon>Lophotrochozoa</taxon>
        <taxon>Annelida</taxon>
        <taxon>Polychaeta</taxon>
        <taxon>Sedentaria</taxon>
        <taxon>Canalipalpata</taxon>
        <taxon>Sabellida</taxon>
        <taxon>Siboglinidae</taxon>
        <taxon>Ridgeia</taxon>
    </lineage>
</organism>
<dbReference type="GO" id="GO:0050660">
    <property type="term" value="F:flavin adenine dinucleotide binding"/>
    <property type="evidence" value="ECO:0007669"/>
    <property type="project" value="TreeGrafter"/>
</dbReference>
<dbReference type="Gene3D" id="1.20.990.10">
    <property type="entry name" value="NADPH-cytochrome p450 Reductase, Chain A, domain 3"/>
    <property type="match status" value="1"/>
</dbReference>
<dbReference type="PROSITE" id="PS50902">
    <property type="entry name" value="FLAVODOXIN_LIKE"/>
    <property type="match status" value="1"/>
</dbReference>
<evidence type="ECO:0000256" key="10">
    <source>
        <dbReference type="ARBA" id="ARBA00023167"/>
    </source>
</evidence>
<evidence type="ECO:0000256" key="8">
    <source>
        <dbReference type="ARBA" id="ARBA00022857"/>
    </source>
</evidence>
<dbReference type="PRINTS" id="PR00371">
    <property type="entry name" value="FPNCR"/>
</dbReference>
<evidence type="ECO:0000256" key="5">
    <source>
        <dbReference type="ARBA" id="ARBA00022643"/>
    </source>
</evidence>
<protein>
    <recommendedName>
        <fullName evidence="12">Methionine synthase reductase</fullName>
        <ecNumber evidence="11">1.16.1.8</ecNumber>
    </recommendedName>
</protein>
<dbReference type="PROSITE" id="PS51384">
    <property type="entry name" value="FAD_FR"/>
    <property type="match status" value="1"/>
</dbReference>
<evidence type="ECO:0000313" key="17">
    <source>
        <dbReference type="Proteomes" id="UP001209878"/>
    </source>
</evidence>
<evidence type="ECO:0000256" key="9">
    <source>
        <dbReference type="ARBA" id="ARBA00023002"/>
    </source>
</evidence>
<dbReference type="SUPFAM" id="SSF63380">
    <property type="entry name" value="Riboflavin synthase domain-like"/>
    <property type="match status" value="1"/>
</dbReference>
<dbReference type="AlphaFoldDB" id="A0AAD9P9C6"/>
<dbReference type="InterPro" id="IPR003097">
    <property type="entry name" value="CysJ-like_FAD-binding"/>
</dbReference>
<dbReference type="GO" id="GO:0030586">
    <property type="term" value="F:[methionine synthase] reductase (NADPH) activity"/>
    <property type="evidence" value="ECO:0007669"/>
    <property type="project" value="UniProtKB-EC"/>
</dbReference>
<dbReference type="EMBL" id="JAODUO010000074">
    <property type="protein sequence ID" value="KAK2190621.1"/>
    <property type="molecule type" value="Genomic_DNA"/>
</dbReference>
<keyword evidence="6" id="KW-0949">S-adenosyl-L-methionine</keyword>